<evidence type="ECO:0000256" key="6">
    <source>
        <dbReference type="ARBA" id="ARBA00022989"/>
    </source>
</evidence>
<evidence type="ECO:0000256" key="1">
    <source>
        <dbReference type="ARBA" id="ARBA00004606"/>
    </source>
</evidence>
<dbReference type="AlphaFoldDB" id="A0AAV2PAF5"/>
<evidence type="ECO:0000313" key="11">
    <source>
        <dbReference type="Proteomes" id="UP001497644"/>
    </source>
</evidence>
<name>A0AAV2PAF5_9HYME</name>
<keyword evidence="4" id="KW-0812">Transmembrane</keyword>
<evidence type="ECO:0000313" key="10">
    <source>
        <dbReference type="EMBL" id="CAL1688600.1"/>
    </source>
</evidence>
<evidence type="ECO:0000256" key="4">
    <source>
        <dbReference type="ARBA" id="ARBA00022692"/>
    </source>
</evidence>
<keyword evidence="5" id="KW-0735">Signal-anchor</keyword>
<keyword evidence="11" id="KW-1185">Reference proteome</keyword>
<keyword evidence="8" id="KW-0732">Signal</keyword>
<feature type="domain" description="Fringe-like glycosyltransferase" evidence="9">
    <location>
        <begin position="94"/>
        <end position="185"/>
    </location>
</feature>
<keyword evidence="7" id="KW-0472">Membrane</keyword>
<evidence type="ECO:0000256" key="3">
    <source>
        <dbReference type="ARBA" id="ARBA00022679"/>
    </source>
</evidence>
<keyword evidence="2" id="KW-0328">Glycosyltransferase</keyword>
<proteinExistence type="predicted"/>
<dbReference type="Gene3D" id="3.90.550.50">
    <property type="match status" value="1"/>
</dbReference>
<evidence type="ECO:0000256" key="5">
    <source>
        <dbReference type="ARBA" id="ARBA00022968"/>
    </source>
</evidence>
<dbReference type="InterPro" id="IPR003378">
    <property type="entry name" value="Fringe-like_glycosylTrfase"/>
</dbReference>
<dbReference type="GO" id="GO:0016757">
    <property type="term" value="F:glycosyltransferase activity"/>
    <property type="evidence" value="ECO:0007669"/>
    <property type="project" value="UniProtKB-KW"/>
</dbReference>
<feature type="chain" id="PRO_5043562013" description="Fringe-like glycosyltransferase domain-containing protein" evidence="8">
    <location>
        <begin position="23"/>
        <end position="232"/>
    </location>
</feature>
<keyword evidence="6" id="KW-1133">Transmembrane helix</keyword>
<dbReference type="GO" id="GO:0016020">
    <property type="term" value="C:membrane"/>
    <property type="evidence" value="ECO:0007669"/>
    <property type="project" value="UniProtKB-SubCell"/>
</dbReference>
<evidence type="ECO:0000259" key="9">
    <source>
        <dbReference type="Pfam" id="PF02434"/>
    </source>
</evidence>
<reference evidence="10" key="1">
    <citation type="submission" date="2024-04" db="EMBL/GenBank/DDBJ databases">
        <authorList>
            <consortium name="Molecular Ecology Group"/>
        </authorList>
    </citation>
    <scope>NUCLEOTIDE SEQUENCE</scope>
</reference>
<evidence type="ECO:0000256" key="2">
    <source>
        <dbReference type="ARBA" id="ARBA00022676"/>
    </source>
</evidence>
<dbReference type="EMBL" id="OZ034831">
    <property type="protein sequence ID" value="CAL1688600.1"/>
    <property type="molecule type" value="Genomic_DNA"/>
</dbReference>
<comment type="subcellular location">
    <subcellularLocation>
        <location evidence="1">Membrane</location>
        <topology evidence="1">Single-pass type II membrane protein</topology>
    </subcellularLocation>
</comment>
<dbReference type="Pfam" id="PF02434">
    <property type="entry name" value="Fringe"/>
    <property type="match status" value="1"/>
</dbReference>
<dbReference type="Proteomes" id="UP001497644">
    <property type="component" value="Chromosome 8"/>
</dbReference>
<feature type="signal peptide" evidence="8">
    <location>
        <begin position="1"/>
        <end position="22"/>
    </location>
</feature>
<gene>
    <name evidence="10" type="ORF">LPLAT_LOCUS13636</name>
</gene>
<evidence type="ECO:0000256" key="8">
    <source>
        <dbReference type="SAM" id="SignalP"/>
    </source>
</evidence>
<protein>
    <recommendedName>
        <fullName evidence="9">Fringe-like glycosyltransferase domain-containing protein</fullName>
    </recommendedName>
</protein>
<keyword evidence="3" id="KW-0808">Transferase</keyword>
<evidence type="ECO:0000256" key="7">
    <source>
        <dbReference type="ARBA" id="ARBA00023136"/>
    </source>
</evidence>
<sequence length="232" mass="26455">MGSSTYSALLFLYILFIVRTNADVIEPNDVVVVILSQEEGYHAAHADYTRKRIYEQASVLEKEPPKVVLSHELNIKASWTITPLLIYLSDTFPDTKWFFFCLENTVIQLAKLLNVLGKFNAAQDVWIGHALYDHEPTIIHHFAQNTKKFKYPHMATGFAMTFKLLKSLSQQISEGKEPKTDFSIDVSYEFANFVLKSTNARLTHVSKLCIVSTSDCATYPLSFYQCVRTLNI</sequence>
<accession>A0AAV2PAF5</accession>
<organism evidence="10 11">
    <name type="scientific">Lasius platythorax</name>
    <dbReference type="NCBI Taxonomy" id="488582"/>
    <lineage>
        <taxon>Eukaryota</taxon>
        <taxon>Metazoa</taxon>
        <taxon>Ecdysozoa</taxon>
        <taxon>Arthropoda</taxon>
        <taxon>Hexapoda</taxon>
        <taxon>Insecta</taxon>
        <taxon>Pterygota</taxon>
        <taxon>Neoptera</taxon>
        <taxon>Endopterygota</taxon>
        <taxon>Hymenoptera</taxon>
        <taxon>Apocrita</taxon>
        <taxon>Aculeata</taxon>
        <taxon>Formicoidea</taxon>
        <taxon>Formicidae</taxon>
        <taxon>Formicinae</taxon>
        <taxon>Lasius</taxon>
        <taxon>Lasius</taxon>
    </lineage>
</organism>